<evidence type="ECO:0000313" key="8">
    <source>
        <dbReference type="Proteomes" id="UP000000600"/>
    </source>
</evidence>
<dbReference type="RefSeq" id="XP_001425124.1">
    <property type="nucleotide sequence ID" value="XM_001425087.1"/>
</dbReference>
<dbReference type="GeneID" id="5010908"/>
<dbReference type="HOGENOM" id="CLU_000288_63_0_1"/>
<dbReference type="OrthoDB" id="68483at2759"/>
<keyword evidence="5" id="KW-0472">Membrane</keyword>
<protein>
    <recommendedName>
        <fullName evidence="6">Protein kinase domain-containing protein</fullName>
    </recommendedName>
</protein>
<feature type="binding site" evidence="3">
    <location>
        <position position="64"/>
    </location>
    <ligand>
        <name>ATP</name>
        <dbReference type="ChEBI" id="CHEBI:30616"/>
    </ligand>
</feature>
<gene>
    <name evidence="7" type="ORF">GSPATT00028761001</name>
</gene>
<keyword evidence="8" id="KW-1185">Reference proteome</keyword>
<dbReference type="GO" id="GO:0004674">
    <property type="term" value="F:protein serine/threonine kinase activity"/>
    <property type="evidence" value="ECO:0000318"/>
    <property type="project" value="GO_Central"/>
</dbReference>
<dbReference type="GO" id="GO:0051726">
    <property type="term" value="P:regulation of cell cycle"/>
    <property type="evidence" value="ECO:0000318"/>
    <property type="project" value="GO_Central"/>
</dbReference>
<dbReference type="InterPro" id="IPR000719">
    <property type="entry name" value="Prot_kinase_dom"/>
</dbReference>
<organism evidence="7 8">
    <name type="scientific">Paramecium tetraurelia</name>
    <dbReference type="NCBI Taxonomy" id="5888"/>
    <lineage>
        <taxon>Eukaryota</taxon>
        <taxon>Sar</taxon>
        <taxon>Alveolata</taxon>
        <taxon>Ciliophora</taxon>
        <taxon>Intramacronucleata</taxon>
        <taxon>Oligohymenophorea</taxon>
        <taxon>Peniculida</taxon>
        <taxon>Parameciidae</taxon>
        <taxon>Paramecium</taxon>
    </lineage>
</organism>
<evidence type="ECO:0000256" key="1">
    <source>
        <dbReference type="ARBA" id="ARBA00022741"/>
    </source>
</evidence>
<evidence type="ECO:0000259" key="6">
    <source>
        <dbReference type="PROSITE" id="PS50011"/>
    </source>
</evidence>
<dbReference type="KEGG" id="ptm:GSPATT00028761001"/>
<accession>A0BGQ9</accession>
<evidence type="ECO:0000256" key="2">
    <source>
        <dbReference type="ARBA" id="ARBA00022840"/>
    </source>
</evidence>
<dbReference type="Pfam" id="PF00069">
    <property type="entry name" value="Pkinase"/>
    <property type="match status" value="1"/>
</dbReference>
<dbReference type="eggNOG" id="KOG0585">
    <property type="taxonomic scope" value="Eukaryota"/>
</dbReference>
<dbReference type="InterPro" id="IPR008271">
    <property type="entry name" value="Ser/Thr_kinase_AS"/>
</dbReference>
<dbReference type="InterPro" id="IPR017441">
    <property type="entry name" value="Protein_kinase_ATP_BS"/>
</dbReference>
<dbReference type="SUPFAM" id="SSF56112">
    <property type="entry name" value="Protein kinase-like (PK-like)"/>
    <property type="match status" value="1"/>
</dbReference>
<reference evidence="7 8" key="1">
    <citation type="journal article" date="2006" name="Nature">
        <title>Global trends of whole-genome duplications revealed by the ciliate Paramecium tetraurelia.</title>
        <authorList>
            <consortium name="Genoscope"/>
            <person name="Aury J.-M."/>
            <person name="Jaillon O."/>
            <person name="Duret L."/>
            <person name="Noel B."/>
            <person name="Jubin C."/>
            <person name="Porcel B.M."/>
            <person name="Segurens B."/>
            <person name="Daubin V."/>
            <person name="Anthouard V."/>
            <person name="Aiach N."/>
            <person name="Arnaiz O."/>
            <person name="Billaut A."/>
            <person name="Beisson J."/>
            <person name="Blanc I."/>
            <person name="Bouhouche K."/>
            <person name="Camara F."/>
            <person name="Duharcourt S."/>
            <person name="Guigo R."/>
            <person name="Gogendeau D."/>
            <person name="Katinka M."/>
            <person name="Keller A.-M."/>
            <person name="Kissmehl R."/>
            <person name="Klotz C."/>
            <person name="Koll F."/>
            <person name="Le Moue A."/>
            <person name="Lepere C."/>
            <person name="Malinsky S."/>
            <person name="Nowacki M."/>
            <person name="Nowak J.K."/>
            <person name="Plattner H."/>
            <person name="Poulain J."/>
            <person name="Ruiz F."/>
            <person name="Serrano V."/>
            <person name="Zagulski M."/>
            <person name="Dessen P."/>
            <person name="Betermier M."/>
            <person name="Weissenbach J."/>
            <person name="Scarpelli C."/>
            <person name="Schachter V."/>
            <person name="Sperling L."/>
            <person name="Meyer E."/>
            <person name="Cohen J."/>
            <person name="Wincker P."/>
        </authorList>
    </citation>
    <scope>NUCLEOTIDE SEQUENCE [LARGE SCALE GENOMIC DNA]</scope>
    <source>
        <strain evidence="7 8">Stock d4-2</strain>
    </source>
</reference>
<evidence type="ECO:0000256" key="4">
    <source>
        <dbReference type="RuleBase" id="RU000304"/>
    </source>
</evidence>
<dbReference type="STRING" id="5888.A0BGQ9"/>
<dbReference type="Gene3D" id="1.10.510.10">
    <property type="entry name" value="Transferase(Phosphotransferase) domain 1"/>
    <property type="match status" value="1"/>
</dbReference>
<dbReference type="SMART" id="SM00220">
    <property type="entry name" value="S_TKc"/>
    <property type="match status" value="1"/>
</dbReference>
<keyword evidence="4" id="KW-0418">Kinase</keyword>
<keyword evidence="5" id="KW-0812">Transmembrane</keyword>
<keyword evidence="4" id="KW-0808">Transferase</keyword>
<dbReference type="InterPro" id="IPR011009">
    <property type="entry name" value="Kinase-like_dom_sf"/>
</dbReference>
<feature type="domain" description="Protein kinase" evidence="6">
    <location>
        <begin position="29"/>
        <end position="307"/>
    </location>
</feature>
<dbReference type="AlphaFoldDB" id="A0BGQ9"/>
<dbReference type="EMBL" id="CT867993">
    <property type="protein sequence ID" value="CAK57726.1"/>
    <property type="molecule type" value="Genomic_DNA"/>
</dbReference>
<comment type="similarity">
    <text evidence="4">Belongs to the protein kinase superfamily.</text>
</comment>
<evidence type="ECO:0000256" key="5">
    <source>
        <dbReference type="SAM" id="Phobius"/>
    </source>
</evidence>
<dbReference type="OMA" id="YCVVELR"/>
<keyword evidence="1 3" id="KW-0547">Nucleotide-binding</keyword>
<proteinExistence type="inferred from homology"/>
<sequence length="346" mass="41068">MDKQCKIYKSKEIVYSRDPNDKKKIINGYKIMKIIGEGSYGKIKLAIKDNQEYAIKKINKFILKKKNKMYKNPNGTTKYVSLLDEVYREIEIHQKLDHPNIVKMLEIYDDEEREKLYVVLEYAEMGQILKWESKQELFTAPWKFDELTFKDYAKQMLTGLQYLQQQYVAHRDIKPHNILLTKNHQIKICDFGSAQQMSPQNDRVKGTEGTFQFVAPECLRENKKSEIPGYSGHLADVWSLGVVFYCVVELRLPFQSEIMLELFNQIETKEITMKYDGPAKGVILKMLTRDTNERPNATQLLEDHIFLMIQYRSSIFRYNQFYNHIILLKYFTLKFIINVILYRLIF</sequence>
<keyword evidence="2 3" id="KW-0067">ATP-binding</keyword>
<evidence type="ECO:0000256" key="3">
    <source>
        <dbReference type="PROSITE-ProRule" id="PRU10141"/>
    </source>
</evidence>
<dbReference type="FunFam" id="1.10.510.10:FF:002232">
    <property type="match status" value="1"/>
</dbReference>
<dbReference type="PROSITE" id="PS50011">
    <property type="entry name" value="PROTEIN_KINASE_DOM"/>
    <property type="match status" value="1"/>
</dbReference>
<dbReference type="Gene3D" id="3.30.200.20">
    <property type="entry name" value="Phosphorylase Kinase, domain 1"/>
    <property type="match status" value="1"/>
</dbReference>
<dbReference type="PROSITE" id="PS00108">
    <property type="entry name" value="PROTEIN_KINASE_ST"/>
    <property type="match status" value="1"/>
</dbReference>
<dbReference type="PROSITE" id="PS00107">
    <property type="entry name" value="PROTEIN_KINASE_ATP"/>
    <property type="match status" value="1"/>
</dbReference>
<dbReference type="GO" id="GO:0005524">
    <property type="term" value="F:ATP binding"/>
    <property type="evidence" value="ECO:0007669"/>
    <property type="project" value="UniProtKB-UniRule"/>
</dbReference>
<feature type="transmembrane region" description="Helical" evidence="5">
    <location>
        <begin position="321"/>
        <end position="345"/>
    </location>
</feature>
<keyword evidence="4" id="KW-0723">Serine/threonine-protein kinase</keyword>
<dbReference type="CDD" id="cd14008">
    <property type="entry name" value="STKc_LKB1_CaMKK"/>
    <property type="match status" value="1"/>
</dbReference>
<name>A0BGQ9_PARTE</name>
<evidence type="ECO:0000313" key="7">
    <source>
        <dbReference type="EMBL" id="CAK57726.1"/>
    </source>
</evidence>
<dbReference type="Proteomes" id="UP000000600">
    <property type="component" value="Unassembled WGS sequence"/>
</dbReference>
<dbReference type="InParanoid" id="A0BGQ9"/>
<keyword evidence="5" id="KW-1133">Transmembrane helix</keyword>
<dbReference type="PANTHER" id="PTHR24346:SF77">
    <property type="entry name" value="SERINE THREONINE PROTEIN KINASE"/>
    <property type="match status" value="1"/>
</dbReference>
<dbReference type="PANTHER" id="PTHR24346">
    <property type="entry name" value="MAP/MICROTUBULE AFFINITY-REGULATING KINASE"/>
    <property type="match status" value="1"/>
</dbReference>